<feature type="compositionally biased region" description="Basic and acidic residues" evidence="1">
    <location>
        <begin position="446"/>
        <end position="462"/>
    </location>
</feature>
<feature type="compositionally biased region" description="Basic and acidic residues" evidence="1">
    <location>
        <begin position="141"/>
        <end position="154"/>
    </location>
</feature>
<gene>
    <name evidence="2" type="ORF">Tci_063727</name>
</gene>
<evidence type="ECO:0008006" key="3">
    <source>
        <dbReference type="Google" id="ProtNLM"/>
    </source>
</evidence>
<accession>A0A6L2P2B7</accession>
<dbReference type="EMBL" id="BKCJ010010475">
    <property type="protein sequence ID" value="GEU91749.1"/>
    <property type="molecule type" value="Genomic_DNA"/>
</dbReference>
<evidence type="ECO:0000256" key="1">
    <source>
        <dbReference type="SAM" id="MobiDB-lite"/>
    </source>
</evidence>
<feature type="compositionally biased region" description="Basic and acidic residues" evidence="1">
    <location>
        <begin position="493"/>
        <end position="506"/>
    </location>
</feature>
<feature type="region of interest" description="Disordered" evidence="1">
    <location>
        <begin position="61"/>
        <end position="167"/>
    </location>
</feature>
<comment type="caution">
    <text evidence="2">The sequence shown here is derived from an EMBL/GenBank/DDBJ whole genome shotgun (WGS) entry which is preliminary data.</text>
</comment>
<proteinExistence type="predicted"/>
<organism evidence="2">
    <name type="scientific">Tanacetum cinerariifolium</name>
    <name type="common">Dalmatian daisy</name>
    <name type="synonym">Chrysanthemum cinerariifolium</name>
    <dbReference type="NCBI Taxonomy" id="118510"/>
    <lineage>
        <taxon>Eukaryota</taxon>
        <taxon>Viridiplantae</taxon>
        <taxon>Streptophyta</taxon>
        <taxon>Embryophyta</taxon>
        <taxon>Tracheophyta</taxon>
        <taxon>Spermatophyta</taxon>
        <taxon>Magnoliopsida</taxon>
        <taxon>eudicotyledons</taxon>
        <taxon>Gunneridae</taxon>
        <taxon>Pentapetalae</taxon>
        <taxon>asterids</taxon>
        <taxon>campanulids</taxon>
        <taxon>Asterales</taxon>
        <taxon>Asteraceae</taxon>
        <taxon>Asteroideae</taxon>
        <taxon>Anthemideae</taxon>
        <taxon>Anthemidinae</taxon>
        <taxon>Tanacetum</taxon>
    </lineage>
</organism>
<reference evidence="2" key="1">
    <citation type="journal article" date="2019" name="Sci. Rep.">
        <title>Draft genome of Tanacetum cinerariifolium, the natural source of mosquito coil.</title>
        <authorList>
            <person name="Yamashiro T."/>
            <person name="Shiraishi A."/>
            <person name="Satake H."/>
            <person name="Nakayama K."/>
        </authorList>
    </citation>
    <scope>NUCLEOTIDE SEQUENCE</scope>
</reference>
<feature type="compositionally biased region" description="Basic and acidic residues" evidence="1">
    <location>
        <begin position="415"/>
        <end position="429"/>
    </location>
</feature>
<sequence length="513" mass="58574">MVYGRLQISKFSIASCVVVFWWSSGCFKWSSSWFCGIVTNLACVSTWFCIECRDEPLDPNPFIESEPYRNGTDSRDAVRNHYHDVTPPKSDSSGRDEPLDPNPGIESEPYRNGIDSRDAIRNRYHDVTLPKSDSSGSEDCDEKREMEPRHEPNREATPTLPPRSPVVHRQRERIVGFEEVPNKEGSMRGRNAEGIRPSEIEAENKGVNLAPLLAAHLRRNESGQPLRSSLTSVQGGHQPSTNMGNLPLNDHGHDTNQCQELKHQVEDVVKSGQLVHLVKRVKKKEKISDTQLGKWKKGEKDATPVEAPILMIRIESYNPRKRPAERNNSKAGEITFLKYKFCRSSHHKSLRVRKTIEQGISGWKKLMRGYDSPHNIILTRTAMQQMGIVMSTIHGAIKFYTPQGISTVLSQYNPREPKEEQRETSEEHHKKATANKNQNKVTRPPEYVRRRLRMDYRTHDGSPKNSNNRRRNLQHRAQNKRAQTLGTSEAEEEKPGNRKKQSDSHPSRGAYKG</sequence>
<feature type="compositionally biased region" description="Basic residues" evidence="1">
    <location>
        <begin position="467"/>
        <end position="479"/>
    </location>
</feature>
<feature type="compositionally biased region" description="Basic and acidic residues" evidence="1">
    <location>
        <begin position="114"/>
        <end position="128"/>
    </location>
</feature>
<feature type="region of interest" description="Disordered" evidence="1">
    <location>
        <begin position="413"/>
        <end position="513"/>
    </location>
</feature>
<protein>
    <recommendedName>
        <fullName evidence="3">Reverse transcriptase domain-containing protein</fullName>
    </recommendedName>
</protein>
<evidence type="ECO:0000313" key="2">
    <source>
        <dbReference type="EMBL" id="GEU91749.1"/>
    </source>
</evidence>
<dbReference type="AlphaFoldDB" id="A0A6L2P2B7"/>
<name>A0A6L2P2B7_TANCI</name>
<dbReference type="PROSITE" id="PS51257">
    <property type="entry name" value="PROKAR_LIPOPROTEIN"/>
    <property type="match status" value="1"/>
</dbReference>
<feature type="compositionally biased region" description="Basic and acidic residues" evidence="1">
    <location>
        <begin position="72"/>
        <end position="98"/>
    </location>
</feature>